<dbReference type="AlphaFoldDB" id="A0A550CT09"/>
<evidence type="ECO:0000313" key="3">
    <source>
        <dbReference type="Proteomes" id="UP000320762"/>
    </source>
</evidence>
<keyword evidence="1" id="KW-0472">Membrane</keyword>
<keyword evidence="1" id="KW-0812">Transmembrane</keyword>
<feature type="transmembrane region" description="Helical" evidence="1">
    <location>
        <begin position="56"/>
        <end position="83"/>
    </location>
</feature>
<dbReference type="STRING" id="97359.A0A550CT09"/>
<name>A0A550CT09_9AGAR</name>
<evidence type="ECO:0000256" key="1">
    <source>
        <dbReference type="SAM" id="Phobius"/>
    </source>
</evidence>
<feature type="transmembrane region" description="Helical" evidence="1">
    <location>
        <begin position="206"/>
        <end position="230"/>
    </location>
</feature>
<evidence type="ECO:0000313" key="2">
    <source>
        <dbReference type="EMBL" id="TRM67925.1"/>
    </source>
</evidence>
<feature type="transmembrane region" description="Helical" evidence="1">
    <location>
        <begin position="12"/>
        <end position="36"/>
    </location>
</feature>
<dbReference type="OrthoDB" id="3250682at2759"/>
<keyword evidence="1" id="KW-1133">Transmembrane helix</keyword>
<dbReference type="Proteomes" id="UP000320762">
    <property type="component" value="Unassembled WGS sequence"/>
</dbReference>
<keyword evidence="3" id="KW-1185">Reference proteome</keyword>
<evidence type="ECO:0008006" key="4">
    <source>
        <dbReference type="Google" id="ProtNLM"/>
    </source>
</evidence>
<comment type="caution">
    <text evidence="2">The sequence shown here is derived from an EMBL/GenBank/DDBJ whole genome shotgun (WGS) entry which is preliminary data.</text>
</comment>
<feature type="transmembrane region" description="Helical" evidence="1">
    <location>
        <begin position="103"/>
        <end position="125"/>
    </location>
</feature>
<protein>
    <recommendedName>
        <fullName evidence="4">Integral membrane protein</fullName>
    </recommendedName>
</protein>
<proteinExistence type="predicted"/>
<accession>A0A550CT09</accession>
<feature type="transmembrane region" description="Helical" evidence="1">
    <location>
        <begin position="242"/>
        <end position="260"/>
    </location>
</feature>
<gene>
    <name evidence="2" type="ORF">BD626DRAFT_480208</name>
</gene>
<sequence>MTNNTLSARLAFASFAIQTLLCGLFLAVSLLSLFLLRRRARNGHARSARPKNTLILVNSCALIFCVVAHWISSFVRILVAFFIWHDGQDPVGYLTTGLTMHAIPKGFLLLSIVIWDFTMTCRLLIIFNGRKVVLFLPAALFVGFLVCAAGVLVRLFKHDPMTLHTRGGHWIVSDYALSLSMNIYNTSMITWRILRQAKQTRRSGGPSISISLAIFIESAAIGIFHGFFFLGTYLAQHPSHGFAVDTAPAVYGLALAFINLRVAIGIPQKACATGDLSEIAFAQDLQRPALNVVIPLNQRGSHAEWESSQVQFDNKSPTATRV</sequence>
<feature type="transmembrane region" description="Helical" evidence="1">
    <location>
        <begin position="132"/>
        <end position="155"/>
    </location>
</feature>
<organism evidence="2 3">
    <name type="scientific">Schizophyllum amplum</name>
    <dbReference type="NCBI Taxonomy" id="97359"/>
    <lineage>
        <taxon>Eukaryota</taxon>
        <taxon>Fungi</taxon>
        <taxon>Dikarya</taxon>
        <taxon>Basidiomycota</taxon>
        <taxon>Agaricomycotina</taxon>
        <taxon>Agaricomycetes</taxon>
        <taxon>Agaricomycetidae</taxon>
        <taxon>Agaricales</taxon>
        <taxon>Schizophyllaceae</taxon>
        <taxon>Schizophyllum</taxon>
    </lineage>
</organism>
<reference evidence="2 3" key="1">
    <citation type="journal article" date="2019" name="New Phytol.">
        <title>Comparative genomics reveals unique wood-decay strategies and fruiting body development in the Schizophyllaceae.</title>
        <authorList>
            <person name="Almasi E."/>
            <person name="Sahu N."/>
            <person name="Krizsan K."/>
            <person name="Balint B."/>
            <person name="Kovacs G.M."/>
            <person name="Kiss B."/>
            <person name="Cseklye J."/>
            <person name="Drula E."/>
            <person name="Henrissat B."/>
            <person name="Nagy I."/>
            <person name="Chovatia M."/>
            <person name="Adam C."/>
            <person name="LaButti K."/>
            <person name="Lipzen A."/>
            <person name="Riley R."/>
            <person name="Grigoriev I.V."/>
            <person name="Nagy L.G."/>
        </authorList>
    </citation>
    <scope>NUCLEOTIDE SEQUENCE [LARGE SCALE GENOMIC DNA]</scope>
    <source>
        <strain evidence="2 3">NL-1724</strain>
    </source>
</reference>
<feature type="transmembrane region" description="Helical" evidence="1">
    <location>
        <begin position="175"/>
        <end position="194"/>
    </location>
</feature>
<dbReference type="EMBL" id="VDMD01000002">
    <property type="protein sequence ID" value="TRM67925.1"/>
    <property type="molecule type" value="Genomic_DNA"/>
</dbReference>